<protein>
    <submittedName>
        <fullName evidence="1">Unnamed protein product</fullName>
    </submittedName>
</protein>
<evidence type="ECO:0000313" key="2">
    <source>
        <dbReference type="Proteomes" id="UP001165120"/>
    </source>
</evidence>
<sequence>MSNVSNKSNDFPIYKTLVISDETVTITITSCTDTDSIVVSASKPASYDYHFSSSSPKYSLSYSQHPSVSSSDSIHFISRAPSLISEQFSSSVVKDCSEPMESAVTYTLTTVSRDATTTVTTTSCGDSGSQYSPINSQHSIFLSPFASTSTSTLEISIYTIMTSTTSKYILTANPSPSLTSAPESLSSPLESPLIPEESSYISFSEPSLLAASTDSLLIYQTTEPSLHFESQSTTAAHNSPGSEKPVSSTYFTESFTTCVDCKEVEKSVSEIPIDSTYISTYQLSPPHKSESNVSNNLIIPSQSNPSQNKELTRKCASDTCVSTTYTDYTSIRTSTEENESIDQGILTLISTVQVTKIDTKSAAASETSSDVFIFSVTSVTKSSVTLDALPNSANQDSIPAITHFLFSFTVLLFLI</sequence>
<dbReference type="EMBL" id="BSXN01001780">
    <property type="protein sequence ID" value="GME74451.1"/>
    <property type="molecule type" value="Genomic_DNA"/>
</dbReference>
<keyword evidence="2" id="KW-1185">Reference proteome</keyword>
<comment type="caution">
    <text evidence="1">The sequence shown here is derived from an EMBL/GenBank/DDBJ whole genome shotgun (WGS) entry which is preliminary data.</text>
</comment>
<dbReference type="AlphaFoldDB" id="A0A9W6T435"/>
<proteinExistence type="predicted"/>
<dbReference type="Proteomes" id="UP001165120">
    <property type="component" value="Unassembled WGS sequence"/>
</dbReference>
<name>A0A9W6T435_CANBO</name>
<reference evidence="1" key="1">
    <citation type="submission" date="2023-04" db="EMBL/GenBank/DDBJ databases">
        <title>Candida boidinii NBRC 10035.</title>
        <authorList>
            <person name="Ichikawa N."/>
            <person name="Sato H."/>
            <person name="Tonouchi N."/>
        </authorList>
    </citation>
    <scope>NUCLEOTIDE SEQUENCE</scope>
    <source>
        <strain evidence="1">NBRC 10035</strain>
    </source>
</reference>
<accession>A0A9W6T435</accession>
<gene>
    <name evidence="1" type="ORF">Cboi02_000442000</name>
</gene>
<evidence type="ECO:0000313" key="1">
    <source>
        <dbReference type="EMBL" id="GME74451.1"/>
    </source>
</evidence>
<organism evidence="1 2">
    <name type="scientific">Candida boidinii</name>
    <name type="common">Yeast</name>
    <dbReference type="NCBI Taxonomy" id="5477"/>
    <lineage>
        <taxon>Eukaryota</taxon>
        <taxon>Fungi</taxon>
        <taxon>Dikarya</taxon>
        <taxon>Ascomycota</taxon>
        <taxon>Saccharomycotina</taxon>
        <taxon>Pichiomycetes</taxon>
        <taxon>Pichiales</taxon>
        <taxon>Pichiaceae</taxon>
        <taxon>Ogataea</taxon>
        <taxon>Ogataea/Candida clade</taxon>
    </lineage>
</organism>